<dbReference type="Proteomes" id="UP000187194">
    <property type="component" value="Unassembled WGS sequence"/>
</dbReference>
<name>A0A1R1J413_9BURK</name>
<dbReference type="EMBL" id="MTJZ01000063">
    <property type="protein sequence ID" value="OMG70043.1"/>
    <property type="molecule type" value="Genomic_DNA"/>
</dbReference>
<dbReference type="RefSeq" id="WP_076481381.1">
    <property type="nucleotide sequence ID" value="NZ_MTJZ01000063.1"/>
</dbReference>
<protein>
    <submittedName>
        <fullName evidence="1">Polysaccharide deacetylase</fullName>
    </submittedName>
</protein>
<proteinExistence type="predicted"/>
<reference evidence="1 2" key="1">
    <citation type="submission" date="2017-01" db="EMBL/GenBank/DDBJ databases">
        <title>Phylogeographic, genomic and meropenem susceptibility analysis of Burkholderia ubonensis.</title>
        <authorList>
            <person name="Price E.P."/>
            <person name="Sarovich D.S."/>
            <person name="Webb J.R."/>
            <person name="Hall C.M."/>
            <person name="Sahl J.W."/>
            <person name="Kaestli M."/>
            <person name="Mayo M."/>
            <person name="Harrington G."/>
            <person name="Baker A.L."/>
            <person name="Sidak-Loftis L.C."/>
            <person name="Lummis M."/>
            <person name="Schupp J.M."/>
            <person name="Gillece J.D."/>
            <person name="Tuanyok A."/>
            <person name="Warner J."/>
            <person name="Busch J.D."/>
            <person name="Keim P."/>
            <person name="Currie B.J."/>
            <person name="Wagner D.M."/>
        </authorList>
    </citation>
    <scope>NUCLEOTIDE SEQUENCE [LARGE SCALE GENOMIC DNA]</scope>
    <source>
        <strain evidence="1 2">A21</strain>
    </source>
</reference>
<sequence length="524" mass="57369">MIGVIYSATSAVAGQLVLASLHRSVGLGQARALGLSALSTCSASVLVAVDVPDEFANALISWLGTPGRKLLVFGRMPHALATRLNCRQIEHVEGFADAARSAPAASRCTSRSSATVRYTTLVGSLGGREWVRPFERFDFTDEWNNLGFGAIRSDDSIWSVGAPLDVPESARLASVYIEQDCRFAYAAMWDDEATSVLWFNRPVGPCDSFEWRVVENFLSGYRAGELHCQPVLSEVPWGYDAVITSRLDCDEDVESARPLWDAYRRLGVPFSLAVHTANLGNAAHHMILKELAADPSAAILSHTATHAPNWGGSYAAALAEGRESAHLLESVIARPVRYAVSPFHQTPHYALEGLADAGYAGCIGGIIRNDPEFLLARGGILAGMPEGFVGHSQQCMLHGDCMLAEGDPLAVFKAAFDLAYETKTLFGYLDHPFSERYQYGWRTEDERISAHEEFVRYMRARAKRPLFINEEVAMDFLLAKSMHDLTEDGDTYVVTSMRGATAPLPLAVEYRGELLEVTDSGRLR</sequence>
<dbReference type="InterPro" id="IPR011330">
    <property type="entry name" value="Glyco_hydro/deAcase_b/a-brl"/>
</dbReference>
<comment type="caution">
    <text evidence="1">The sequence shown here is derived from an EMBL/GenBank/DDBJ whole genome shotgun (WGS) entry which is preliminary data.</text>
</comment>
<evidence type="ECO:0000313" key="2">
    <source>
        <dbReference type="Proteomes" id="UP000187194"/>
    </source>
</evidence>
<dbReference type="GO" id="GO:0005975">
    <property type="term" value="P:carbohydrate metabolic process"/>
    <property type="evidence" value="ECO:0007669"/>
    <property type="project" value="InterPro"/>
</dbReference>
<dbReference type="AlphaFoldDB" id="A0A1R1J413"/>
<gene>
    <name evidence="1" type="ORF">BW685_27775</name>
</gene>
<accession>A0A1R1J413</accession>
<organism evidence="1 2">
    <name type="scientific">Burkholderia ubonensis</name>
    <dbReference type="NCBI Taxonomy" id="101571"/>
    <lineage>
        <taxon>Bacteria</taxon>
        <taxon>Pseudomonadati</taxon>
        <taxon>Pseudomonadota</taxon>
        <taxon>Betaproteobacteria</taxon>
        <taxon>Burkholderiales</taxon>
        <taxon>Burkholderiaceae</taxon>
        <taxon>Burkholderia</taxon>
        <taxon>Burkholderia cepacia complex</taxon>
    </lineage>
</organism>
<dbReference type="Gene3D" id="3.20.20.370">
    <property type="entry name" value="Glycoside hydrolase/deacetylase"/>
    <property type="match status" value="1"/>
</dbReference>
<dbReference type="SUPFAM" id="SSF88713">
    <property type="entry name" value="Glycoside hydrolase/deacetylase"/>
    <property type="match status" value="1"/>
</dbReference>
<evidence type="ECO:0000313" key="1">
    <source>
        <dbReference type="EMBL" id="OMG70043.1"/>
    </source>
</evidence>